<dbReference type="SUPFAM" id="SSF53323">
    <property type="entry name" value="Pyruvate-ferredoxin oxidoreductase, PFOR, domain III"/>
    <property type="match status" value="1"/>
</dbReference>
<evidence type="ECO:0000256" key="2">
    <source>
        <dbReference type="SAM" id="MobiDB-lite"/>
    </source>
</evidence>
<organism evidence="5 6">
    <name type="scientific">Lamprobacter modestohalophilus</name>
    <dbReference type="NCBI Taxonomy" id="1064514"/>
    <lineage>
        <taxon>Bacteria</taxon>
        <taxon>Pseudomonadati</taxon>
        <taxon>Pseudomonadota</taxon>
        <taxon>Gammaproteobacteria</taxon>
        <taxon>Chromatiales</taxon>
        <taxon>Chromatiaceae</taxon>
        <taxon>Lamprobacter</taxon>
    </lineage>
</organism>
<name>A0A9X0WBV3_9GAMM</name>
<dbReference type="InterPro" id="IPR002869">
    <property type="entry name" value="Pyrv_flavodox_OxRed_cen"/>
</dbReference>
<dbReference type="CDD" id="cd07034">
    <property type="entry name" value="TPP_PYR_PFOR_IOR-alpha_like"/>
    <property type="match status" value="1"/>
</dbReference>
<feature type="compositionally biased region" description="Basic and acidic residues" evidence="2">
    <location>
        <begin position="610"/>
        <end position="624"/>
    </location>
</feature>
<feature type="domain" description="Pyruvate/ketoisovalerate oxidoreductase catalytic" evidence="3">
    <location>
        <begin position="19"/>
        <end position="182"/>
    </location>
</feature>
<accession>A0A9X0WBV3</accession>
<feature type="region of interest" description="Disordered" evidence="2">
    <location>
        <begin position="393"/>
        <end position="426"/>
    </location>
</feature>
<feature type="compositionally biased region" description="Polar residues" evidence="2">
    <location>
        <begin position="395"/>
        <end position="404"/>
    </location>
</feature>
<evidence type="ECO:0000259" key="3">
    <source>
        <dbReference type="Pfam" id="PF01558"/>
    </source>
</evidence>
<comment type="caution">
    <text evidence="5">The sequence shown here is derived from an EMBL/GenBank/DDBJ whole genome shotgun (WGS) entry which is preliminary data.</text>
</comment>
<feature type="domain" description="Pyruvate flavodoxin/ferredoxin oxidoreductase pyrimidine binding" evidence="4">
    <location>
        <begin position="215"/>
        <end position="385"/>
    </location>
</feature>
<dbReference type="Pfam" id="PF01855">
    <property type="entry name" value="POR_N"/>
    <property type="match status" value="1"/>
</dbReference>
<proteinExistence type="predicted"/>
<dbReference type="GO" id="GO:0006979">
    <property type="term" value="P:response to oxidative stress"/>
    <property type="evidence" value="ECO:0007669"/>
    <property type="project" value="TreeGrafter"/>
</dbReference>
<keyword evidence="6" id="KW-1185">Reference proteome</keyword>
<reference evidence="5 6" key="1">
    <citation type="journal article" date="2020" name="Microorganisms">
        <title>Osmotic Adaptation and Compatible Solute Biosynthesis of Phototrophic Bacteria as Revealed from Genome Analyses.</title>
        <authorList>
            <person name="Imhoff J.F."/>
            <person name="Rahn T."/>
            <person name="Kunzel S."/>
            <person name="Keller A."/>
            <person name="Neulinger S.C."/>
        </authorList>
    </citation>
    <scope>NUCLEOTIDE SEQUENCE [LARGE SCALE GENOMIC DNA]</scope>
    <source>
        <strain evidence="5 6">DSM 25653</strain>
    </source>
</reference>
<dbReference type="EMBL" id="NRRY01000042">
    <property type="protein sequence ID" value="MBK1620542.1"/>
    <property type="molecule type" value="Genomic_DNA"/>
</dbReference>
<dbReference type="InterPro" id="IPR002880">
    <property type="entry name" value="Pyrv_Fd/Flavodoxin_OxRdtase_N"/>
</dbReference>
<dbReference type="Gene3D" id="3.40.50.970">
    <property type="match status" value="1"/>
</dbReference>
<dbReference type="InterPro" id="IPR029061">
    <property type="entry name" value="THDP-binding"/>
</dbReference>
<dbReference type="RefSeq" id="WP_200247613.1">
    <property type="nucleotide sequence ID" value="NZ_NRRY01000042.1"/>
</dbReference>
<dbReference type="PANTHER" id="PTHR32154">
    <property type="entry name" value="PYRUVATE-FLAVODOXIN OXIDOREDUCTASE-RELATED"/>
    <property type="match status" value="1"/>
</dbReference>
<dbReference type="SUPFAM" id="SSF52922">
    <property type="entry name" value="TK C-terminal domain-like"/>
    <property type="match status" value="1"/>
</dbReference>
<evidence type="ECO:0000313" key="6">
    <source>
        <dbReference type="Proteomes" id="UP001138768"/>
    </source>
</evidence>
<protein>
    <recommendedName>
        <fullName evidence="7">2-oxoacid:acceptor oxidoreductase subunit alpha</fullName>
    </recommendedName>
</protein>
<dbReference type="PANTHER" id="PTHR32154:SF20">
    <property type="entry name" value="2-OXOGLUTARATE OXIDOREDUCTASE SUBUNIT KORA"/>
    <property type="match status" value="1"/>
</dbReference>
<feature type="region of interest" description="Disordered" evidence="2">
    <location>
        <begin position="610"/>
        <end position="636"/>
    </location>
</feature>
<evidence type="ECO:0000256" key="1">
    <source>
        <dbReference type="ARBA" id="ARBA00023002"/>
    </source>
</evidence>
<dbReference type="SUPFAM" id="SSF52518">
    <property type="entry name" value="Thiamin diphosphate-binding fold (THDP-binding)"/>
    <property type="match status" value="1"/>
</dbReference>
<evidence type="ECO:0008006" key="7">
    <source>
        <dbReference type="Google" id="ProtNLM"/>
    </source>
</evidence>
<dbReference type="Pfam" id="PF01558">
    <property type="entry name" value="POR"/>
    <property type="match status" value="1"/>
</dbReference>
<gene>
    <name evidence="5" type="ORF">CKO42_19330</name>
</gene>
<dbReference type="Proteomes" id="UP001138768">
    <property type="component" value="Unassembled WGS sequence"/>
</dbReference>
<dbReference type="Gene3D" id="3.40.920.10">
    <property type="entry name" value="Pyruvate-ferredoxin oxidoreductase, PFOR, domain III"/>
    <property type="match status" value="1"/>
</dbReference>
<sequence length="636" mass="66083">MIWQNHNQQSITVAVSGSGGSGALTAGFILLAAAQRCGRYGLMMRSAGPQVRGGESVAILRVGPSTVTNIGDRVDLLAALDWRNIERFQDELALDANSLILHDNEAGAVPSGIAASGAEQRPIDFGRRAAEHNGGRANMIAVGVLGGEMGLPLQALLDATDAVLGKKAPAAVDAAKACIATAHRGTAGKTESEPSTAPAAAQRWRLSGNAAAGLGALRAEVGFVAAYPITPASEMLEWLAPRLERAGGTLLQAEDELAAVNMLIGASFGGVPAVTATSGPGLSLMTEGIGLAVASETPILVVNVARGGPSTGLPTKSEQADLNQALYGLHGDAPHLVLAPLDVGDCAYTVEWGSRLAERLQTAAILLSDQALGQTHAVIDPPPRCPPVLGRKWASATSTQAQTDRLTDRRPNLQPDLQPDSTTPTNAFARYAPSADGISPMPSPGTPGFEYTADGLAHNAQGTPSSSASDHREQLSKLMHKLTAHDYGDAWARIDRGNLADEPADTAISLLTWGSSWGAVQEATTRLREQGLQVQSIGLRLLAPLQHDQLSLAIAGTQVLVVEINATGQLFRYLNAERVLPPSARAFARPGPLPLRPAEVIAQLQRLQPDADKNHAGGGDEHAGESLQAADVGGGY</sequence>
<evidence type="ECO:0000259" key="4">
    <source>
        <dbReference type="Pfam" id="PF01855"/>
    </source>
</evidence>
<dbReference type="InterPro" id="IPR019752">
    <property type="entry name" value="Pyrv/ketoisovalerate_OxRed_cat"/>
</dbReference>
<dbReference type="InterPro" id="IPR009014">
    <property type="entry name" value="Transketo_C/PFOR_II"/>
</dbReference>
<keyword evidence="1" id="KW-0560">Oxidoreductase</keyword>
<dbReference type="GO" id="GO:0016903">
    <property type="term" value="F:oxidoreductase activity, acting on the aldehyde or oxo group of donors"/>
    <property type="evidence" value="ECO:0007669"/>
    <property type="project" value="InterPro"/>
</dbReference>
<dbReference type="InterPro" id="IPR050722">
    <property type="entry name" value="Pyruvate:ferred/Flavod_OxRd"/>
</dbReference>
<evidence type="ECO:0000313" key="5">
    <source>
        <dbReference type="EMBL" id="MBK1620542.1"/>
    </source>
</evidence>
<dbReference type="AlphaFoldDB" id="A0A9X0WBV3"/>
<dbReference type="Gene3D" id="3.40.50.920">
    <property type="match status" value="1"/>
</dbReference>